<sequence>MQYTIPDTVPPEAKELISSLLLRDGGKRLALHRVVNHPFLLKYYYLPNGIQPPRGKRMRGAADFSGGKEN</sequence>
<dbReference type="VEuPathDB" id="TriTrypDB:C3747_329g39c"/>
<dbReference type="VEuPathDB" id="TriTrypDB:TcCLB.508817.80"/>
<dbReference type="VEuPathDB" id="TriTrypDB:Tc_MARK_1269"/>
<dbReference type="VEuPathDB" id="TriTrypDB:TcYC6_0013480"/>
<dbReference type="AlphaFoldDB" id="A0A2V2V8S2"/>
<reference evidence="1 2" key="1">
    <citation type="journal article" date="2018" name="Microb. Genom.">
        <title>Expanding an expanded genome: long-read sequencing of Trypanosoma cruzi.</title>
        <authorList>
            <person name="Berna L."/>
            <person name="Rodriguez M."/>
            <person name="Chiribao M.L."/>
            <person name="Parodi-Talice A."/>
            <person name="Pita S."/>
            <person name="Rijo G."/>
            <person name="Alvarez-Valin F."/>
            <person name="Robello C."/>
        </authorList>
    </citation>
    <scope>NUCLEOTIDE SEQUENCE [LARGE SCALE GENOMIC DNA]</scope>
    <source>
        <strain evidence="1 2">TCC</strain>
    </source>
</reference>
<dbReference type="Proteomes" id="UP000246078">
    <property type="component" value="Unassembled WGS sequence"/>
</dbReference>
<name>A0A2V2V8S2_TRYCR</name>
<dbReference type="InterPro" id="IPR011009">
    <property type="entry name" value="Kinase-like_dom_sf"/>
</dbReference>
<dbReference type="VEuPathDB" id="TriTrypDB:TcBrA4_0079430"/>
<accession>A0A2V2V8S2</accession>
<protein>
    <submittedName>
        <fullName evidence="1">Uncharacterized protein</fullName>
    </submittedName>
</protein>
<dbReference type="Gene3D" id="1.10.510.10">
    <property type="entry name" value="Transferase(Phosphotransferase) domain 1"/>
    <property type="match status" value="1"/>
</dbReference>
<dbReference type="VEuPathDB" id="TriTrypDB:TcCLB.506165.16"/>
<gene>
    <name evidence="1" type="ORF">C3747_329g39c</name>
</gene>
<organism evidence="1 2">
    <name type="scientific">Trypanosoma cruzi</name>
    <dbReference type="NCBI Taxonomy" id="5693"/>
    <lineage>
        <taxon>Eukaryota</taxon>
        <taxon>Discoba</taxon>
        <taxon>Euglenozoa</taxon>
        <taxon>Kinetoplastea</taxon>
        <taxon>Metakinetoplastina</taxon>
        <taxon>Trypanosomatida</taxon>
        <taxon>Trypanosomatidae</taxon>
        <taxon>Trypanosoma</taxon>
        <taxon>Schizotrypanum</taxon>
    </lineage>
</organism>
<dbReference type="VEuPathDB" id="TriTrypDB:TCSYLVIO_002533"/>
<dbReference type="EMBL" id="PRFC01000329">
    <property type="protein sequence ID" value="PWU91936.1"/>
    <property type="molecule type" value="Genomic_DNA"/>
</dbReference>
<dbReference type="VEuPathDB" id="TriTrypDB:ECC02_004889"/>
<proteinExistence type="predicted"/>
<dbReference type="SUPFAM" id="SSF56112">
    <property type="entry name" value="Protein kinase-like (PK-like)"/>
    <property type="match status" value="1"/>
</dbReference>
<comment type="caution">
    <text evidence="1">The sequence shown here is derived from an EMBL/GenBank/DDBJ whole genome shotgun (WGS) entry which is preliminary data.</text>
</comment>
<dbReference type="VEuPathDB" id="TriTrypDB:TCDM_04589"/>
<dbReference type="VEuPathDB" id="TriTrypDB:TcG_04976"/>
<evidence type="ECO:0000313" key="1">
    <source>
        <dbReference type="EMBL" id="PWU91936.1"/>
    </source>
</evidence>
<dbReference type="VEuPathDB" id="TriTrypDB:TcCL_NonESM05931"/>
<dbReference type="VEuPathDB" id="TriTrypDB:C4B63_6g509"/>
<dbReference type="VEuPathDB" id="TriTrypDB:BCY84_15723"/>
<evidence type="ECO:0000313" key="2">
    <source>
        <dbReference type="Proteomes" id="UP000246078"/>
    </source>
</evidence>